<accession>A0A238H6R2</accession>
<protein>
    <submittedName>
        <fullName evidence="2">Uncharacterized protein</fullName>
    </submittedName>
</protein>
<evidence type="ECO:0000313" key="3">
    <source>
        <dbReference type="Proteomes" id="UP000198460"/>
    </source>
</evidence>
<dbReference type="AlphaFoldDB" id="A0A238H6R2"/>
<dbReference type="Proteomes" id="UP000198460">
    <property type="component" value="Unassembled WGS sequence"/>
</dbReference>
<feature type="region of interest" description="Disordered" evidence="1">
    <location>
        <begin position="1"/>
        <end position="29"/>
    </location>
</feature>
<reference evidence="2 3" key="1">
    <citation type="submission" date="2017-04" db="EMBL/GenBank/DDBJ databases">
        <authorList>
            <person name="Afonso C.L."/>
            <person name="Miller P.J."/>
            <person name="Scott M.A."/>
            <person name="Spackman E."/>
            <person name="Goraichik I."/>
            <person name="Dimitrov K.M."/>
            <person name="Suarez D.L."/>
            <person name="Swayne D.E."/>
        </authorList>
    </citation>
    <scope>NUCLEOTIDE SEQUENCE [LARGE SCALE GENOMIC DNA]</scope>
    <source>
        <strain evidence="2">LMG 28154</strain>
    </source>
</reference>
<feature type="compositionally biased region" description="Low complexity" evidence="1">
    <location>
        <begin position="20"/>
        <end position="29"/>
    </location>
</feature>
<sequence length="42" mass="4327">MQTARGASSAKLEGRGPSKSAATARTRWRSTAAYSAAGRVCV</sequence>
<organism evidence="2 3">
    <name type="scientific">Burkholderia singularis</name>
    <dbReference type="NCBI Taxonomy" id="1503053"/>
    <lineage>
        <taxon>Bacteria</taxon>
        <taxon>Pseudomonadati</taxon>
        <taxon>Pseudomonadota</taxon>
        <taxon>Betaproteobacteria</taxon>
        <taxon>Burkholderiales</taxon>
        <taxon>Burkholderiaceae</taxon>
        <taxon>Burkholderia</taxon>
        <taxon>pseudomallei group</taxon>
    </lineage>
</organism>
<gene>
    <name evidence="2" type="ORF">BSIN_3903</name>
</gene>
<evidence type="ECO:0000256" key="1">
    <source>
        <dbReference type="SAM" id="MobiDB-lite"/>
    </source>
</evidence>
<evidence type="ECO:0000313" key="2">
    <source>
        <dbReference type="EMBL" id="SMG00922.1"/>
    </source>
</evidence>
<name>A0A238H6R2_9BURK</name>
<proteinExistence type="predicted"/>
<dbReference type="EMBL" id="FXAN01000063">
    <property type="protein sequence ID" value="SMG00922.1"/>
    <property type="molecule type" value="Genomic_DNA"/>
</dbReference>